<keyword evidence="2" id="KW-1185">Reference proteome</keyword>
<organism evidence="1 2">
    <name type="scientific">Halosimplex litoreum</name>
    <dbReference type="NCBI Taxonomy" id="1198301"/>
    <lineage>
        <taxon>Archaea</taxon>
        <taxon>Methanobacteriati</taxon>
        <taxon>Methanobacteriota</taxon>
        <taxon>Stenosarchaea group</taxon>
        <taxon>Halobacteria</taxon>
        <taxon>Halobacteriales</taxon>
        <taxon>Haloarculaceae</taxon>
        <taxon>Halosimplex</taxon>
    </lineage>
</organism>
<gene>
    <name evidence="1" type="ORF">I7X12_06895</name>
</gene>
<accession>A0A7T3KWW3</accession>
<dbReference type="AlphaFoldDB" id="A0A7T3KWW3"/>
<name>A0A7T3KWW3_9EURY</name>
<protein>
    <submittedName>
        <fullName evidence="1">Uncharacterized protein</fullName>
    </submittedName>
</protein>
<dbReference type="OrthoDB" id="378781at2157"/>
<reference evidence="1 2" key="1">
    <citation type="submission" date="2020-12" db="EMBL/GenBank/DDBJ databases">
        <title>Halosimplex halophilum sp. nov. and Halosimplex salinum sp. nov., two new members of the genus Halosimplex.</title>
        <authorList>
            <person name="Cui H.L."/>
        </authorList>
    </citation>
    <scope>NUCLEOTIDE SEQUENCE [LARGE SCALE GENOMIC DNA]</scope>
    <source>
        <strain evidence="1 2">YGH94</strain>
    </source>
</reference>
<dbReference type="RefSeq" id="WP_198063108.1">
    <property type="nucleotide sequence ID" value="NZ_CP065856.1"/>
</dbReference>
<dbReference type="GeneID" id="60588206"/>
<sequence length="53" mass="6343">MTNTEPTMENDESRTTESITEHLYEALRTQDEAEKHRHIRESLQLVESLEERK</sequence>
<evidence type="ECO:0000313" key="2">
    <source>
        <dbReference type="Proteomes" id="UP000595001"/>
    </source>
</evidence>
<dbReference type="EMBL" id="CP065856">
    <property type="protein sequence ID" value="QPV64335.1"/>
    <property type="molecule type" value="Genomic_DNA"/>
</dbReference>
<evidence type="ECO:0000313" key="1">
    <source>
        <dbReference type="EMBL" id="QPV64335.1"/>
    </source>
</evidence>
<proteinExistence type="predicted"/>
<dbReference type="Proteomes" id="UP000595001">
    <property type="component" value="Chromosome"/>
</dbReference>
<dbReference type="KEGG" id="hlt:I7X12_06895"/>